<feature type="region of interest" description="Disordered" evidence="9">
    <location>
        <begin position="846"/>
        <end position="876"/>
    </location>
</feature>
<dbReference type="SUPFAM" id="SSF57716">
    <property type="entry name" value="Glucocorticoid receptor-like (DNA-binding domain)"/>
    <property type="match status" value="1"/>
</dbReference>
<dbReference type="InterPro" id="IPR001849">
    <property type="entry name" value="PH_domain"/>
</dbReference>
<dbReference type="Gene3D" id="1.10.1000.11">
    <property type="entry name" value="Arf Nucleotide-binding Site Opener,domain 2"/>
    <property type="match status" value="1"/>
</dbReference>
<feature type="region of interest" description="Disordered" evidence="9">
    <location>
        <begin position="1209"/>
        <end position="1548"/>
    </location>
</feature>
<feature type="compositionally biased region" description="Polar residues" evidence="9">
    <location>
        <begin position="1731"/>
        <end position="1745"/>
    </location>
</feature>
<dbReference type="InterPro" id="IPR000904">
    <property type="entry name" value="Sec7_dom"/>
</dbReference>
<dbReference type="PRINTS" id="PR00619">
    <property type="entry name" value="GATAZNFINGER"/>
</dbReference>
<dbReference type="InterPro" id="IPR013088">
    <property type="entry name" value="Znf_NHR/GATA"/>
</dbReference>
<keyword evidence="6" id="KW-0804">Transcription</keyword>
<feature type="compositionally biased region" description="Low complexity" evidence="9">
    <location>
        <begin position="167"/>
        <end position="201"/>
    </location>
</feature>
<dbReference type="GO" id="GO:0045944">
    <property type="term" value="P:positive regulation of transcription by RNA polymerase II"/>
    <property type="evidence" value="ECO:0007669"/>
    <property type="project" value="TreeGrafter"/>
</dbReference>
<name>A0A4Y7Q9N5_9AGAM</name>
<evidence type="ECO:0000313" key="13">
    <source>
        <dbReference type="Proteomes" id="UP000294933"/>
    </source>
</evidence>
<feature type="compositionally biased region" description="Polar residues" evidence="9">
    <location>
        <begin position="489"/>
        <end position="498"/>
    </location>
</feature>
<feature type="compositionally biased region" description="Low complexity" evidence="9">
    <location>
        <begin position="33"/>
        <end position="62"/>
    </location>
</feature>
<dbReference type="Pfam" id="PF01369">
    <property type="entry name" value="Sec7"/>
    <property type="match status" value="1"/>
</dbReference>
<feature type="domain" description="SEC7" evidence="11">
    <location>
        <begin position="1780"/>
        <end position="2027"/>
    </location>
</feature>
<dbReference type="STRING" id="50990.A0A4Y7Q9N5"/>
<dbReference type="InterPro" id="IPR039355">
    <property type="entry name" value="Transcription_factor_GATA"/>
</dbReference>
<feature type="compositionally biased region" description="Polar residues" evidence="9">
    <location>
        <begin position="1221"/>
        <end position="1237"/>
    </location>
</feature>
<feature type="compositionally biased region" description="Gly residues" evidence="9">
    <location>
        <begin position="1032"/>
        <end position="1046"/>
    </location>
</feature>
<dbReference type="GO" id="GO:0005085">
    <property type="term" value="F:guanyl-nucleotide exchange factor activity"/>
    <property type="evidence" value="ECO:0007669"/>
    <property type="project" value="InterPro"/>
</dbReference>
<dbReference type="SMART" id="SM00222">
    <property type="entry name" value="Sec7"/>
    <property type="match status" value="1"/>
</dbReference>
<keyword evidence="2" id="KW-0479">Metal-binding</keyword>
<feature type="compositionally biased region" description="Low complexity" evidence="9">
    <location>
        <begin position="980"/>
        <end position="1000"/>
    </location>
</feature>
<organism evidence="12 13">
    <name type="scientific">Rickenella mellea</name>
    <dbReference type="NCBI Taxonomy" id="50990"/>
    <lineage>
        <taxon>Eukaryota</taxon>
        <taxon>Fungi</taxon>
        <taxon>Dikarya</taxon>
        <taxon>Basidiomycota</taxon>
        <taxon>Agaricomycotina</taxon>
        <taxon>Agaricomycetes</taxon>
        <taxon>Hymenochaetales</taxon>
        <taxon>Rickenellaceae</taxon>
        <taxon>Rickenella</taxon>
    </lineage>
</organism>
<feature type="compositionally biased region" description="Low complexity" evidence="9">
    <location>
        <begin position="1668"/>
        <end position="1681"/>
    </location>
</feature>
<proteinExistence type="predicted"/>
<keyword evidence="13" id="KW-1185">Reference proteome</keyword>
<evidence type="ECO:0000256" key="1">
    <source>
        <dbReference type="ARBA" id="ARBA00004123"/>
    </source>
</evidence>
<feature type="region of interest" description="Disordered" evidence="9">
    <location>
        <begin position="942"/>
        <end position="1074"/>
    </location>
</feature>
<reference evidence="12 13" key="1">
    <citation type="submission" date="2018-06" db="EMBL/GenBank/DDBJ databases">
        <title>A transcriptomic atlas of mushroom development highlights an independent origin of complex multicellularity.</title>
        <authorList>
            <consortium name="DOE Joint Genome Institute"/>
            <person name="Krizsan K."/>
            <person name="Almasi E."/>
            <person name="Merenyi Z."/>
            <person name="Sahu N."/>
            <person name="Viragh M."/>
            <person name="Koszo T."/>
            <person name="Mondo S."/>
            <person name="Kiss B."/>
            <person name="Balint B."/>
            <person name="Kues U."/>
            <person name="Barry K."/>
            <person name="Hegedus J.C."/>
            <person name="Henrissat B."/>
            <person name="Johnson J."/>
            <person name="Lipzen A."/>
            <person name="Ohm R."/>
            <person name="Nagy I."/>
            <person name="Pangilinan J."/>
            <person name="Yan J."/>
            <person name="Xiong Y."/>
            <person name="Grigoriev I.V."/>
            <person name="Hibbett D.S."/>
            <person name="Nagy L.G."/>
        </authorList>
    </citation>
    <scope>NUCLEOTIDE SEQUENCE [LARGE SCALE GENOMIC DNA]</scope>
    <source>
        <strain evidence="12 13">SZMC22713</strain>
    </source>
</reference>
<evidence type="ECO:0000259" key="10">
    <source>
        <dbReference type="PROSITE" id="PS50114"/>
    </source>
</evidence>
<feature type="region of interest" description="Disordered" evidence="9">
    <location>
        <begin position="1979"/>
        <end position="2074"/>
    </location>
</feature>
<dbReference type="GO" id="GO:0005634">
    <property type="term" value="C:nucleus"/>
    <property type="evidence" value="ECO:0007669"/>
    <property type="project" value="UniProtKB-SubCell"/>
</dbReference>
<evidence type="ECO:0000256" key="8">
    <source>
        <dbReference type="PROSITE-ProRule" id="PRU00094"/>
    </source>
</evidence>
<dbReference type="PANTHER" id="PTHR10071">
    <property type="entry name" value="TRANSCRIPTION FACTOR GATA FAMILY MEMBER"/>
    <property type="match status" value="1"/>
</dbReference>
<dbReference type="SUPFAM" id="SSF50729">
    <property type="entry name" value="PH domain-like"/>
    <property type="match status" value="1"/>
</dbReference>
<dbReference type="InterPro" id="IPR000679">
    <property type="entry name" value="Znf_GATA"/>
</dbReference>
<feature type="compositionally biased region" description="Low complexity" evidence="9">
    <location>
        <begin position="1150"/>
        <end position="1163"/>
    </location>
</feature>
<dbReference type="PROSITE" id="PS00344">
    <property type="entry name" value="GATA_ZN_FINGER_1"/>
    <property type="match status" value="1"/>
</dbReference>
<evidence type="ECO:0000256" key="4">
    <source>
        <dbReference type="ARBA" id="ARBA00022833"/>
    </source>
</evidence>
<evidence type="ECO:0000256" key="2">
    <source>
        <dbReference type="ARBA" id="ARBA00022723"/>
    </source>
</evidence>
<evidence type="ECO:0000259" key="11">
    <source>
        <dbReference type="PROSITE" id="PS50190"/>
    </source>
</evidence>
<feature type="compositionally biased region" description="Basic and acidic residues" evidence="9">
    <location>
        <begin position="470"/>
        <end position="488"/>
    </location>
</feature>
<dbReference type="PROSITE" id="PS50114">
    <property type="entry name" value="GATA_ZN_FINGER_2"/>
    <property type="match status" value="1"/>
</dbReference>
<dbReference type="PANTHER" id="PTHR10071:SF281">
    <property type="entry name" value="BOX A-BINDING FACTOR-RELATED"/>
    <property type="match status" value="1"/>
</dbReference>
<feature type="compositionally biased region" description="Basic and acidic residues" evidence="9">
    <location>
        <begin position="764"/>
        <end position="775"/>
    </location>
</feature>
<feature type="compositionally biased region" description="Polar residues" evidence="9">
    <location>
        <begin position="1001"/>
        <end position="1025"/>
    </location>
</feature>
<accession>A0A4Y7Q9N5</accession>
<dbReference type="GO" id="GO:0032012">
    <property type="term" value="P:regulation of ARF protein signal transduction"/>
    <property type="evidence" value="ECO:0007669"/>
    <property type="project" value="InterPro"/>
</dbReference>
<feature type="compositionally biased region" description="Polar residues" evidence="9">
    <location>
        <begin position="288"/>
        <end position="298"/>
    </location>
</feature>
<evidence type="ECO:0008006" key="14">
    <source>
        <dbReference type="Google" id="ProtNLM"/>
    </source>
</evidence>
<feature type="compositionally biased region" description="Low complexity" evidence="9">
    <location>
        <begin position="2042"/>
        <end position="2063"/>
    </location>
</feature>
<feature type="region of interest" description="Disordered" evidence="9">
    <location>
        <begin position="470"/>
        <end position="810"/>
    </location>
</feature>
<dbReference type="Gene3D" id="2.30.29.30">
    <property type="entry name" value="Pleckstrin-homology domain (PH domain)/Phosphotyrosine-binding domain (PTB)"/>
    <property type="match status" value="1"/>
</dbReference>
<dbReference type="GO" id="GO:0000981">
    <property type="term" value="F:DNA-binding transcription factor activity, RNA polymerase II-specific"/>
    <property type="evidence" value="ECO:0007669"/>
    <property type="project" value="TreeGrafter"/>
</dbReference>
<dbReference type="CDD" id="cd00202">
    <property type="entry name" value="ZnF_GATA"/>
    <property type="match status" value="1"/>
</dbReference>
<evidence type="ECO:0000256" key="6">
    <source>
        <dbReference type="ARBA" id="ARBA00023163"/>
    </source>
</evidence>
<dbReference type="Proteomes" id="UP000294933">
    <property type="component" value="Unassembled WGS sequence"/>
</dbReference>
<feature type="compositionally biased region" description="Basic and acidic residues" evidence="9">
    <location>
        <begin position="1361"/>
        <end position="1374"/>
    </location>
</feature>
<dbReference type="Pfam" id="PF08550">
    <property type="entry name" value="GATA_AreA"/>
    <property type="match status" value="1"/>
</dbReference>
<feature type="region of interest" description="Disordered" evidence="9">
    <location>
        <begin position="1130"/>
        <end position="1184"/>
    </location>
</feature>
<dbReference type="Pfam" id="PF15410">
    <property type="entry name" value="PH_9"/>
    <property type="match status" value="1"/>
</dbReference>
<feature type="compositionally biased region" description="Acidic residues" evidence="9">
    <location>
        <begin position="2575"/>
        <end position="2584"/>
    </location>
</feature>
<feature type="compositionally biased region" description="Polar residues" evidence="9">
    <location>
        <begin position="1"/>
        <end position="10"/>
    </location>
</feature>
<dbReference type="GO" id="GO:0008270">
    <property type="term" value="F:zinc ion binding"/>
    <property type="evidence" value="ECO:0007669"/>
    <property type="project" value="UniProtKB-KW"/>
</dbReference>
<feature type="compositionally biased region" description="Polar residues" evidence="9">
    <location>
        <begin position="949"/>
        <end position="959"/>
    </location>
</feature>
<feature type="compositionally biased region" description="Low complexity" evidence="9">
    <location>
        <begin position="607"/>
        <end position="616"/>
    </location>
</feature>
<keyword evidence="5" id="KW-0805">Transcription regulation</keyword>
<feature type="compositionally biased region" description="Polar residues" evidence="9">
    <location>
        <begin position="258"/>
        <end position="274"/>
    </location>
</feature>
<feature type="domain" description="GATA-type" evidence="10">
    <location>
        <begin position="1081"/>
        <end position="1128"/>
    </location>
</feature>
<feature type="region of interest" description="Disordered" evidence="9">
    <location>
        <begin position="1560"/>
        <end position="1745"/>
    </location>
</feature>
<dbReference type="GO" id="GO:0000122">
    <property type="term" value="P:negative regulation of transcription by RNA polymerase II"/>
    <property type="evidence" value="ECO:0007669"/>
    <property type="project" value="TreeGrafter"/>
</dbReference>
<evidence type="ECO:0000256" key="7">
    <source>
        <dbReference type="ARBA" id="ARBA00023242"/>
    </source>
</evidence>
<feature type="compositionally biased region" description="Basic and acidic residues" evidence="9">
    <location>
        <begin position="519"/>
        <end position="528"/>
    </location>
</feature>
<feature type="compositionally biased region" description="Low complexity" evidence="9">
    <location>
        <begin position="1698"/>
        <end position="1716"/>
    </location>
</feature>
<keyword evidence="3 8" id="KW-0863">Zinc-finger</keyword>
<comment type="subcellular location">
    <subcellularLocation>
        <location evidence="1">Nucleus</location>
    </subcellularLocation>
</comment>
<dbReference type="SUPFAM" id="SSF48425">
    <property type="entry name" value="Sec7 domain"/>
    <property type="match status" value="1"/>
</dbReference>
<feature type="compositionally biased region" description="Low complexity" evidence="9">
    <location>
        <begin position="853"/>
        <end position="868"/>
    </location>
</feature>
<feature type="compositionally biased region" description="Low complexity" evidence="9">
    <location>
        <begin position="346"/>
        <end position="361"/>
    </location>
</feature>
<dbReference type="VEuPathDB" id="FungiDB:BD410DRAFT_820374"/>
<feature type="compositionally biased region" description="Low complexity" evidence="9">
    <location>
        <begin position="686"/>
        <end position="701"/>
    </location>
</feature>
<dbReference type="InterPro" id="IPR011993">
    <property type="entry name" value="PH-like_dom_sf"/>
</dbReference>
<feature type="compositionally biased region" description="Polar residues" evidence="9">
    <location>
        <begin position="150"/>
        <end position="161"/>
    </location>
</feature>
<dbReference type="SMART" id="SM00401">
    <property type="entry name" value="ZnF_GATA"/>
    <property type="match status" value="1"/>
</dbReference>
<feature type="region of interest" description="Disordered" evidence="9">
    <location>
        <begin position="1"/>
        <end position="67"/>
    </location>
</feature>
<dbReference type="GO" id="GO:0000978">
    <property type="term" value="F:RNA polymerase II cis-regulatory region sequence-specific DNA binding"/>
    <property type="evidence" value="ECO:0007669"/>
    <property type="project" value="TreeGrafter"/>
</dbReference>
<feature type="region of interest" description="Disordered" evidence="9">
    <location>
        <begin position="138"/>
        <end position="361"/>
    </location>
</feature>
<evidence type="ECO:0000256" key="5">
    <source>
        <dbReference type="ARBA" id="ARBA00023015"/>
    </source>
</evidence>
<evidence type="ECO:0000313" key="12">
    <source>
        <dbReference type="EMBL" id="TDL24175.1"/>
    </source>
</evidence>
<feature type="compositionally biased region" description="Polar residues" evidence="9">
    <location>
        <begin position="2028"/>
        <end position="2037"/>
    </location>
</feature>
<feature type="compositionally biased region" description="Basic and acidic residues" evidence="9">
    <location>
        <begin position="786"/>
        <end position="795"/>
    </location>
</feature>
<dbReference type="InterPro" id="IPR041681">
    <property type="entry name" value="PH_9"/>
</dbReference>
<dbReference type="InterPro" id="IPR023394">
    <property type="entry name" value="Sec7_C_sf"/>
</dbReference>
<protein>
    <recommendedName>
        <fullName evidence="14">SEC7 domain-containing protein</fullName>
    </recommendedName>
</protein>
<dbReference type="InterPro" id="IPR035999">
    <property type="entry name" value="Sec7_dom_sf"/>
</dbReference>
<dbReference type="EMBL" id="ML170167">
    <property type="protein sequence ID" value="TDL24175.1"/>
    <property type="molecule type" value="Genomic_DNA"/>
</dbReference>
<evidence type="ECO:0000256" key="3">
    <source>
        <dbReference type="ARBA" id="ARBA00022771"/>
    </source>
</evidence>
<dbReference type="SMART" id="SM00233">
    <property type="entry name" value="PH"/>
    <property type="match status" value="1"/>
</dbReference>
<keyword evidence="4" id="KW-0862">Zinc</keyword>
<sequence>MEPPSTSQRLFNDPNHKRPWPNERPTVNTLLGNVASASIPVPSPLPSSSTLSTPNSSYSASPWTQPVSPAPQSAMPYAFYQDAARHAAHINSTSSSPHVNPSIDWSSVLSNPLDPAMFAALAANGALGPIPGKPSFNGSVNAPPYMQHNGVPTTAQMSPASQLPRESWSTSTTPPFSPSSYMSNSLRNSPSQSPQSSGSTSHGKAKSPLNQGSTSLHNFTPIHPRPAEGGLSAKRNGDPTRMDDKYRKPAPMRPSIASRRSSQANSSFDEQISATMRLGMPPPHPPNIGTSYPSTHYPSSGERSHVGLPPSLWMSPASGPGSHSTPYAGLTQLSMPSGPSISNSDSIASAGTSSTPSSLSYIGHPTSTLPTSAADTSKSPAIFSDILADDFFVLRPGNAVASPVSRGSPDLRASADLEAANAEPERLAKEDPLATQVWKMYARTKASLPHAQRMENLTWRMMTLALKKSREDEAKAAELKGKELERQGSEASAAQTTRNEAESSARSAALPTQASPDQTRGRRPDKAAARVRVVGFEGKNQDGEEEEDTGMDWRAISRSRSRISMDWRPSSRSRSRPPPPGQPFDQGPGYPHSWSEGKFGYATYDDSSPLPGSLPSRAPDTRYPNNLFSTSPSIPIPGAASNMRTSSPPLSAVYEDAPTPSGPITYRTEPGPSRISHTDHLHHTLSAYSSPSFQPSSLPSSFGLHGPSRPPSSISPRENLTYPRHVRKTSFDHTVSRAGIPPVSGSDRHQFNGRPMQDSSLGKRRADTPHAESMLRGDPPLAGDNRGADHQHGETRSVPPVRQSDSPFPSGPFNFSFSGYEGFFDLSGSSAQFSHAEYTSTIADDKSQQGTIPFPHSSRSSMSVPYSPAESPGGSDALSAAARAASAAMVEGYARVNAANLANVDDAINYQQLMGLMYSSYDANGAFSQQPYTHVDPTQLLGVEHDSLPPQSFHPSPSSDGWGGNGLNSSATASPEPYVTSSGSTPPSTTSGTSGGASSTNRTVTGRKISSSKRVQDSPQSSTIAQRKKSLTGGGVGNASRQGGGLRSSTSTPDLSSAAGVNGAQGGGGSGDDGDQIPTMCTNCSTTNTPLWRRDPEGQPLCNACGLFFKLHGVTRPLSLKTDVIKKRNRASGTISATRKGVPSLPKLASSSTRPRSSTTSNTHPAAAGSRLSPGSRLARGSTRVSRVDLDFEQALLAGGTVMLKEGPDLQSLGMDATPSPAHTSFFTPPTSVAQQSRRMRNPQPSTPIVVPPTPTPDTNAGAGSGVLTRSPSGSSSSNERFFDAESGDVQTKRRSLFRSPGSASSPDLATLVKKAKEKSLANAKQSAQNGESSTSNSLSPHPQRGAESSRTRQRSSTSVRPEDQPTPNDEHSRKLIKSPRMSDYDQDSQDWVLASSRSKQSLKGKSSVRSKTTAFLGKLMGQGTFKEKRHENSSAPTSPLRSAFPPPVPPIPKEHKPPSSTTAPDVFSSLPGSPDMGKPLPPIKLSSPPAVTTYDSDDDKSLVLVERTSPYPRRVRTPSPERTVKSRSPLDSARFGSNGRRRSMSLGDVDLKAIMAAESASTPMPASSSADSDMVSDFKGELSQLDPSSPSNLALRDPSTPKKKHTSLQLGRKSDDSASQSSSQMSSRSRLPQRPKLQMRVTSPTQTPSPTPPVEVVNGSSDLGRNSSVSSSTHDSFVSTQEEPFKPIRSSSLGAAPSTTSPVTPVPNGNNGGPVRTNSVRYGPRAMRSNPGNLLSTGSPNGIPQPASSVRDQMRMRVHHRTGSSSEPSLITMRDDDRTTTDANRTVRLVPSSTSIGWSENTSPALSLFLSSQNDLTSDDLAVTRFSISVPKVEESGEEIERRGKELASRCWTEDEDFLAKEKIAEWLGGTGRINKVALHHYMGFFDFSGLRLDAAFRRLCAKLYLKAETQQVDRILEEFSIRYWDNNSSTIYGCSSVVHAVSYSLLLLNTDLHVAELSQRMSRNQFVRNTLAAVQSQVRPPTSLARASTPELTHDDGSSIRGLGSDGSDGGASTLSTLRTRPKRSGSMNSWNSGTYDIISSPNKGTTSSSQSSSTGPQVTVNDVEPRARTTSMNSALYGRNFDAEMETLLKDMYTAIKGQQILQPIAHVNAAESRPSTSSLSPGPHVLMRNRSQRNNDRLNNLKRGSMRGIQTLFAAQGASPYSSNSSIDGRASPAPSFATSAHEAISGSSSSFLTPTLGFASNLSHTIIREAQEDDDRSVHSDESTSTNVSITDEELALLGAPWAKEGMLCRKQYWESSGKRAKSKNWLDVFVVIQKGELNMFTFGDGGSGGPRAVMGGGNWLSSANAVGNVSLSHSLAHALPPPGYNRQRPYCFVLTLATGAVYFFQAGTEELVNEWVSTCNYWAARQSKEPLAGGVSNMEYGWSRIMDSGSDGAPSTPSVEIVSRDPDPSDTFSIRSNRSRMSRKDGPFSMRMPTSPYADRVYVHDWKPPMPSTVPSHHDEETQLDALQRHVASVKKDLQLHNDFRTPMMQLYQPRSSNANKALANWERKSQYLLTEIVKYDSYVESLKHAMSLRLKKRGEKALEKALVVAEPVEDDGSPSRGRWKGYPEEETIPEGDEPPPTPNGVVQHRRESAEATASDG</sequence>
<feature type="compositionally biased region" description="Low complexity" evidence="9">
    <location>
        <begin position="1560"/>
        <end position="1578"/>
    </location>
</feature>
<feature type="compositionally biased region" description="Low complexity" evidence="9">
    <location>
        <begin position="1618"/>
        <end position="1631"/>
    </location>
</feature>
<feature type="region of interest" description="Disordered" evidence="9">
    <location>
        <begin position="2558"/>
        <end position="2607"/>
    </location>
</feature>
<evidence type="ECO:0000256" key="9">
    <source>
        <dbReference type="SAM" id="MobiDB-lite"/>
    </source>
</evidence>
<dbReference type="FunFam" id="3.30.50.10:FF:000007">
    <property type="entry name" value="Nitrogen regulatory AreA, N-terminal"/>
    <property type="match status" value="1"/>
</dbReference>
<dbReference type="OrthoDB" id="2157641at2759"/>
<feature type="region of interest" description="Disordered" evidence="9">
    <location>
        <begin position="2394"/>
        <end position="2436"/>
    </location>
</feature>
<dbReference type="PROSITE" id="PS50190">
    <property type="entry name" value="SEC7"/>
    <property type="match status" value="1"/>
</dbReference>
<feature type="compositionally biased region" description="Polar residues" evidence="9">
    <location>
        <begin position="208"/>
        <end position="218"/>
    </location>
</feature>
<feature type="compositionally biased region" description="Low complexity" evidence="9">
    <location>
        <begin position="554"/>
        <end position="572"/>
    </location>
</feature>
<feature type="compositionally biased region" description="Polar residues" evidence="9">
    <location>
        <begin position="623"/>
        <end position="633"/>
    </location>
</feature>
<dbReference type="Gene3D" id="3.30.50.10">
    <property type="entry name" value="Erythroid Transcription Factor GATA-1, subunit A"/>
    <property type="match status" value="1"/>
</dbReference>
<gene>
    <name evidence="12" type="ORF">BD410DRAFT_820374</name>
</gene>
<feature type="compositionally biased region" description="Polar residues" evidence="9">
    <location>
        <begin position="1323"/>
        <end position="1341"/>
    </location>
</feature>
<dbReference type="InterPro" id="IPR013860">
    <property type="entry name" value="AreA_GATA"/>
</dbReference>
<dbReference type="Pfam" id="PF00320">
    <property type="entry name" value="GATA"/>
    <property type="match status" value="1"/>
</dbReference>
<feature type="compositionally biased region" description="Polar residues" evidence="9">
    <location>
        <begin position="321"/>
        <end position="345"/>
    </location>
</feature>
<feature type="compositionally biased region" description="Basic and acidic residues" evidence="9">
    <location>
        <begin position="235"/>
        <end position="247"/>
    </location>
</feature>
<keyword evidence="7" id="KW-0539">Nucleus</keyword>